<comment type="subcellular location">
    <subcellularLocation>
        <location evidence="1">Membrane</location>
        <topology evidence="1">Multi-pass membrane protein</topology>
    </subcellularLocation>
</comment>
<dbReference type="Pfam" id="PF00153">
    <property type="entry name" value="Mito_carr"/>
    <property type="match status" value="3"/>
</dbReference>
<reference evidence="10" key="1">
    <citation type="journal article" date="2023" name="Genome Biol. Evol.">
        <title>Long-read-based Genome Assembly of Drosophila gunungcola Reveals Fewer Chemosensory Genes in Flower-breeding Species.</title>
        <authorList>
            <person name="Negi A."/>
            <person name="Liao B.Y."/>
            <person name="Yeh S.D."/>
        </authorList>
    </citation>
    <scope>NUCLEOTIDE SEQUENCE</scope>
    <source>
        <strain evidence="10">Sukarami</strain>
    </source>
</reference>
<keyword evidence="11" id="KW-1185">Reference proteome</keyword>
<dbReference type="EMBL" id="JAMKOV010000003">
    <property type="protein sequence ID" value="KAI8041413.1"/>
    <property type="molecule type" value="Genomic_DNA"/>
</dbReference>
<feature type="repeat" description="Solcar" evidence="8">
    <location>
        <begin position="63"/>
        <end position="144"/>
    </location>
</feature>
<accession>A0A9P9YR74</accession>
<evidence type="ECO:0000256" key="1">
    <source>
        <dbReference type="ARBA" id="ARBA00004141"/>
    </source>
</evidence>
<proteinExistence type="inferred from homology"/>
<evidence type="ECO:0000313" key="11">
    <source>
        <dbReference type="Proteomes" id="UP001059596"/>
    </source>
</evidence>
<dbReference type="InterPro" id="IPR023395">
    <property type="entry name" value="MCP_dom_sf"/>
</dbReference>
<dbReference type="Proteomes" id="UP001059596">
    <property type="component" value="Unassembled WGS sequence"/>
</dbReference>
<evidence type="ECO:0000256" key="8">
    <source>
        <dbReference type="PROSITE-ProRule" id="PRU00282"/>
    </source>
</evidence>
<dbReference type="Gene3D" id="1.50.40.10">
    <property type="entry name" value="Mitochondrial carrier domain"/>
    <property type="match status" value="1"/>
</dbReference>
<keyword evidence="7 8" id="KW-0472">Membrane</keyword>
<protein>
    <submittedName>
        <fullName evidence="10">Uncharacterized protein</fullName>
    </submittedName>
</protein>
<keyword evidence="3 9" id="KW-0813">Transport</keyword>
<organism evidence="10 11">
    <name type="scientific">Drosophila gunungcola</name>
    <name type="common">fruit fly</name>
    <dbReference type="NCBI Taxonomy" id="103775"/>
    <lineage>
        <taxon>Eukaryota</taxon>
        <taxon>Metazoa</taxon>
        <taxon>Ecdysozoa</taxon>
        <taxon>Arthropoda</taxon>
        <taxon>Hexapoda</taxon>
        <taxon>Insecta</taxon>
        <taxon>Pterygota</taxon>
        <taxon>Neoptera</taxon>
        <taxon>Endopterygota</taxon>
        <taxon>Diptera</taxon>
        <taxon>Brachycera</taxon>
        <taxon>Muscomorpha</taxon>
        <taxon>Ephydroidea</taxon>
        <taxon>Drosophilidae</taxon>
        <taxon>Drosophila</taxon>
        <taxon>Sophophora</taxon>
    </lineage>
</organism>
<evidence type="ECO:0000256" key="7">
    <source>
        <dbReference type="ARBA" id="ARBA00023136"/>
    </source>
</evidence>
<sequence>MVSIKKDRSMASSLRHAIKTYGFFSLYDGLCAQLLRQLTYTSLRFHLYELGKEQMDDPFDWLDKVLVAGVAGCVAGVVGIPTELVNRALPSEKRWNYRHVFHGLYRVTRDEGWKALYRGSFLSLVRSGFITIGQVAAYDQAKEIYMEFLKLKHDNTILHLISSTTAACICVPIIKPIENLRTLKMVNSRGLLSIYAYMLRFGPRGYFRGMVPCLLRMVPNTIITFLSFEQIRVQFGYYQIEENKG</sequence>
<evidence type="ECO:0000313" key="10">
    <source>
        <dbReference type="EMBL" id="KAI8041413.1"/>
    </source>
</evidence>
<feature type="repeat" description="Solcar" evidence="8">
    <location>
        <begin position="154"/>
        <end position="234"/>
    </location>
</feature>
<gene>
    <name evidence="10" type="ORF">M5D96_005671</name>
</gene>
<feature type="repeat" description="Solcar" evidence="8">
    <location>
        <begin position="1"/>
        <end position="54"/>
    </location>
</feature>
<evidence type="ECO:0000256" key="9">
    <source>
        <dbReference type="RuleBase" id="RU000488"/>
    </source>
</evidence>
<comment type="caution">
    <text evidence="10">The sequence shown here is derived from an EMBL/GenBank/DDBJ whole genome shotgun (WGS) entry which is preliminary data.</text>
</comment>
<dbReference type="PANTHER" id="PTHR45618">
    <property type="entry name" value="MITOCHONDRIAL DICARBOXYLATE CARRIER-RELATED"/>
    <property type="match status" value="1"/>
</dbReference>
<name>A0A9P9YR74_9MUSC</name>
<evidence type="ECO:0000256" key="4">
    <source>
        <dbReference type="ARBA" id="ARBA00022692"/>
    </source>
</evidence>
<keyword evidence="4 8" id="KW-0812">Transmembrane</keyword>
<dbReference type="GO" id="GO:0016020">
    <property type="term" value="C:membrane"/>
    <property type="evidence" value="ECO:0007669"/>
    <property type="project" value="UniProtKB-SubCell"/>
</dbReference>
<evidence type="ECO:0000256" key="6">
    <source>
        <dbReference type="ARBA" id="ARBA00022989"/>
    </source>
</evidence>
<dbReference type="AlphaFoldDB" id="A0A9P9YR74"/>
<evidence type="ECO:0000256" key="3">
    <source>
        <dbReference type="ARBA" id="ARBA00022448"/>
    </source>
</evidence>
<dbReference type="InterPro" id="IPR050391">
    <property type="entry name" value="Mito_Metabolite_Transporter"/>
</dbReference>
<comment type="similarity">
    <text evidence="2 9">Belongs to the mitochondrial carrier (TC 2.A.29) family.</text>
</comment>
<evidence type="ECO:0000256" key="5">
    <source>
        <dbReference type="ARBA" id="ARBA00022737"/>
    </source>
</evidence>
<keyword evidence="5" id="KW-0677">Repeat</keyword>
<dbReference type="InterPro" id="IPR018108">
    <property type="entry name" value="MCP_transmembrane"/>
</dbReference>
<dbReference type="PROSITE" id="PS50920">
    <property type="entry name" value="SOLCAR"/>
    <property type="match status" value="3"/>
</dbReference>
<dbReference type="SUPFAM" id="SSF103506">
    <property type="entry name" value="Mitochondrial carrier"/>
    <property type="match status" value="1"/>
</dbReference>
<keyword evidence="6" id="KW-1133">Transmembrane helix</keyword>
<evidence type="ECO:0000256" key="2">
    <source>
        <dbReference type="ARBA" id="ARBA00006375"/>
    </source>
</evidence>